<proteinExistence type="inferred from homology"/>
<evidence type="ECO:0000313" key="6">
    <source>
        <dbReference type="Proteomes" id="UP001596157"/>
    </source>
</evidence>
<evidence type="ECO:0000256" key="1">
    <source>
        <dbReference type="ARBA" id="ARBA00004999"/>
    </source>
</evidence>
<feature type="domain" description="Squalene cyclase C-terminal" evidence="4">
    <location>
        <begin position="9"/>
        <end position="123"/>
    </location>
</feature>
<gene>
    <name evidence="5" type="ORF">ACFPM7_05630</name>
</gene>
<dbReference type="InterPro" id="IPR008930">
    <property type="entry name" value="Terpenoid_cyclase/PrenylTrfase"/>
</dbReference>
<dbReference type="Gene3D" id="1.50.10.20">
    <property type="match status" value="2"/>
</dbReference>
<keyword evidence="3" id="KW-0677">Repeat</keyword>
<dbReference type="RefSeq" id="WP_378244537.1">
    <property type="nucleotide sequence ID" value="NZ_JBHSKF010000002.1"/>
</dbReference>
<protein>
    <submittedName>
        <fullName evidence="5">Prenyltransferase/squalene oxidase repeat-containing protein</fullName>
    </submittedName>
</protein>
<sequence length="565" mass="61778">MDLVAVRSRAEKAADRALTHLWDRQRENGSWVDRLSSSAIATALGVLSLHRADPEGNRDRVAAAVRWLRENQREDGGWSMADTEPPSSPGMTAFGVAALHETDPDGSRESIARGWAFLDANDAENVIPGLRGEAPKTWPAALPTIWALVGLRDPAEQPDQPVEAVLLPSRLRNKVSIALPVILALGVMQARTLPRGPLRRLSGRIAEPKALDYLREVSGSNGGIEECPMIAGFVYLGLRDAGVGKDLQLASLRYLLGTQRSDGSWAIDRDLEISVTAYSVMALSEFIDVADEPRLDRTRDWLLEAQWNRPFTPLGLPAGGWAWANPSGWPETEDTAVVLGVLAELGVPRHHPAVELGVRWLLGMQNRDGSWSEWVRDSHIMNDRPCAGVTAHTVMALHRYGVTGSAARRGLSYLDTHRSGDGSIASVWFRDATHGTSRLLEAFSATGRAGESAARAARDWLLAGQADDGGWPRTHDLPPEGSTAEETAWALYALLHAGHDPTDPAVLRGVDWLAERQDDQGTWKPSRVGLYFDDLCYTDDLIAHTFTLRALGRFLKATQVPEDAR</sequence>
<evidence type="ECO:0000313" key="5">
    <source>
        <dbReference type="EMBL" id="MFC5286525.1"/>
    </source>
</evidence>
<evidence type="ECO:0000256" key="2">
    <source>
        <dbReference type="ARBA" id="ARBA00009755"/>
    </source>
</evidence>
<keyword evidence="6" id="KW-1185">Reference proteome</keyword>
<dbReference type="Proteomes" id="UP001596157">
    <property type="component" value="Unassembled WGS sequence"/>
</dbReference>
<comment type="caution">
    <text evidence="5">The sequence shown here is derived from an EMBL/GenBank/DDBJ whole genome shotgun (WGS) entry which is preliminary data.</text>
</comment>
<accession>A0ABW0EJX3</accession>
<dbReference type="InterPro" id="IPR032696">
    <property type="entry name" value="SQ_cyclase_C"/>
</dbReference>
<dbReference type="CDD" id="cd00688">
    <property type="entry name" value="ISOPREN_C2_like"/>
    <property type="match status" value="1"/>
</dbReference>
<dbReference type="PANTHER" id="PTHR11764:SF20">
    <property type="entry name" value="LANOSTEROL SYNTHASE"/>
    <property type="match status" value="1"/>
</dbReference>
<feature type="domain" description="Squalene cyclase C-terminal" evidence="4">
    <location>
        <begin position="276"/>
        <end position="554"/>
    </location>
</feature>
<comment type="similarity">
    <text evidence="2">Belongs to the terpene cyclase/mutase family.</text>
</comment>
<dbReference type="SUPFAM" id="SSF48239">
    <property type="entry name" value="Terpenoid cyclases/Protein prenyltransferases"/>
    <property type="match status" value="2"/>
</dbReference>
<dbReference type="InterPro" id="IPR018333">
    <property type="entry name" value="Squalene_cyclase"/>
</dbReference>
<dbReference type="Pfam" id="PF13243">
    <property type="entry name" value="SQHop_cyclase_C"/>
    <property type="match status" value="2"/>
</dbReference>
<organism evidence="5 6">
    <name type="scientific">Actinokineospora guangxiensis</name>
    <dbReference type="NCBI Taxonomy" id="1490288"/>
    <lineage>
        <taxon>Bacteria</taxon>
        <taxon>Bacillati</taxon>
        <taxon>Actinomycetota</taxon>
        <taxon>Actinomycetes</taxon>
        <taxon>Pseudonocardiales</taxon>
        <taxon>Pseudonocardiaceae</taxon>
        <taxon>Actinokineospora</taxon>
    </lineage>
</organism>
<evidence type="ECO:0000259" key="4">
    <source>
        <dbReference type="Pfam" id="PF13243"/>
    </source>
</evidence>
<dbReference type="EMBL" id="JBHSKF010000002">
    <property type="protein sequence ID" value="MFC5286525.1"/>
    <property type="molecule type" value="Genomic_DNA"/>
</dbReference>
<dbReference type="PANTHER" id="PTHR11764">
    <property type="entry name" value="TERPENE CYCLASE/MUTASE FAMILY MEMBER"/>
    <property type="match status" value="1"/>
</dbReference>
<comment type="pathway">
    <text evidence="1">Secondary metabolite biosynthesis; hopanoid biosynthesis.</text>
</comment>
<evidence type="ECO:0000256" key="3">
    <source>
        <dbReference type="ARBA" id="ARBA00022737"/>
    </source>
</evidence>
<name>A0ABW0EJX3_9PSEU</name>
<reference evidence="6" key="1">
    <citation type="journal article" date="2019" name="Int. J. Syst. Evol. Microbiol.">
        <title>The Global Catalogue of Microorganisms (GCM) 10K type strain sequencing project: providing services to taxonomists for standard genome sequencing and annotation.</title>
        <authorList>
            <consortium name="The Broad Institute Genomics Platform"/>
            <consortium name="The Broad Institute Genome Sequencing Center for Infectious Disease"/>
            <person name="Wu L."/>
            <person name="Ma J."/>
        </authorList>
    </citation>
    <scope>NUCLEOTIDE SEQUENCE [LARGE SCALE GENOMIC DNA]</scope>
    <source>
        <strain evidence="6">CCUG 59778</strain>
    </source>
</reference>